<dbReference type="Pfam" id="PF19447">
    <property type="entry name" value="DUF5985"/>
    <property type="match status" value="1"/>
</dbReference>
<evidence type="ECO:0000313" key="3">
    <source>
        <dbReference type="Proteomes" id="UP000316545"/>
    </source>
</evidence>
<feature type="transmembrane region" description="Helical" evidence="1">
    <location>
        <begin position="41"/>
        <end position="58"/>
    </location>
</feature>
<keyword evidence="1" id="KW-0472">Membrane</keyword>
<evidence type="ECO:0000313" key="2">
    <source>
        <dbReference type="EMBL" id="TWB23105.1"/>
    </source>
</evidence>
<sequence length="100" mass="10972">MGAGVEEYGKVLSYLSGGVTLGYFLVGLFFLRFWVRVRDTLFLAFATAFGLLAINQGITTFADVAQGEYLWAFGLRLVAFSLIIAAIVGKNVRRRGKARS</sequence>
<dbReference type="AlphaFoldDB" id="A0A560FNB5"/>
<dbReference type="InterPro" id="IPR046027">
    <property type="entry name" value="DUF5985"/>
</dbReference>
<keyword evidence="1" id="KW-1133">Transmembrane helix</keyword>
<accession>A0A560FNB5</accession>
<protein>
    <submittedName>
        <fullName evidence="2">Uncharacterized protein</fullName>
    </submittedName>
</protein>
<evidence type="ECO:0000256" key="1">
    <source>
        <dbReference type="SAM" id="Phobius"/>
    </source>
</evidence>
<name>A0A560FNB5_9PROT</name>
<gene>
    <name evidence="2" type="ORF">FBZ88_11428</name>
</gene>
<feature type="transmembrane region" description="Helical" evidence="1">
    <location>
        <begin position="12"/>
        <end position="34"/>
    </location>
</feature>
<keyword evidence="3" id="KW-1185">Reference proteome</keyword>
<comment type="caution">
    <text evidence="2">The sequence shown here is derived from an EMBL/GenBank/DDBJ whole genome shotgun (WGS) entry which is preliminary data.</text>
</comment>
<dbReference type="RefSeq" id="WP_246138752.1">
    <property type="nucleotide sequence ID" value="NZ_JAYNFR010000019.1"/>
</dbReference>
<keyword evidence="1" id="KW-0812">Transmembrane</keyword>
<proteinExistence type="predicted"/>
<dbReference type="EMBL" id="VITO01000014">
    <property type="protein sequence ID" value="TWB23105.1"/>
    <property type="molecule type" value="Genomic_DNA"/>
</dbReference>
<dbReference type="Proteomes" id="UP000316545">
    <property type="component" value="Unassembled WGS sequence"/>
</dbReference>
<organism evidence="2 3">
    <name type="scientific">Nitrospirillum amazonense</name>
    <dbReference type="NCBI Taxonomy" id="28077"/>
    <lineage>
        <taxon>Bacteria</taxon>
        <taxon>Pseudomonadati</taxon>
        <taxon>Pseudomonadota</taxon>
        <taxon>Alphaproteobacteria</taxon>
        <taxon>Rhodospirillales</taxon>
        <taxon>Azospirillaceae</taxon>
        <taxon>Nitrospirillum</taxon>
    </lineage>
</organism>
<reference evidence="2 3" key="1">
    <citation type="submission" date="2019-06" db="EMBL/GenBank/DDBJ databases">
        <title>Genomic Encyclopedia of Type Strains, Phase IV (KMG-V): Genome sequencing to study the core and pangenomes of soil and plant-associated prokaryotes.</title>
        <authorList>
            <person name="Whitman W."/>
        </authorList>
    </citation>
    <scope>NUCLEOTIDE SEQUENCE [LARGE SCALE GENOMIC DNA]</scope>
    <source>
        <strain evidence="2 3">BR 11865</strain>
    </source>
</reference>
<feature type="transmembrane region" description="Helical" evidence="1">
    <location>
        <begin position="70"/>
        <end position="89"/>
    </location>
</feature>